<evidence type="ECO:0000256" key="7">
    <source>
        <dbReference type="RuleBase" id="RU000673"/>
    </source>
</evidence>
<evidence type="ECO:0000256" key="4">
    <source>
        <dbReference type="ARBA" id="ARBA00022884"/>
    </source>
</evidence>
<dbReference type="NCBIfam" id="TIGR00447">
    <property type="entry name" value="pth"/>
    <property type="match status" value="1"/>
</dbReference>
<evidence type="ECO:0000256" key="2">
    <source>
        <dbReference type="ARBA" id="ARBA00022555"/>
    </source>
</evidence>
<keyword evidence="2" id="KW-0820">tRNA-binding</keyword>
<dbReference type="AlphaFoldDB" id="A0A2H0KK10"/>
<dbReference type="PANTHER" id="PTHR17224">
    <property type="entry name" value="PEPTIDYL-TRNA HYDROLASE"/>
    <property type="match status" value="1"/>
</dbReference>
<comment type="catalytic activity">
    <reaction evidence="7">
        <text>an N-acyl-L-alpha-aminoacyl-tRNA + H2O = an N-acyl-L-amino acid + a tRNA + H(+)</text>
        <dbReference type="Rhea" id="RHEA:54448"/>
        <dbReference type="Rhea" id="RHEA-COMP:10123"/>
        <dbReference type="Rhea" id="RHEA-COMP:13883"/>
        <dbReference type="ChEBI" id="CHEBI:15377"/>
        <dbReference type="ChEBI" id="CHEBI:15378"/>
        <dbReference type="ChEBI" id="CHEBI:59874"/>
        <dbReference type="ChEBI" id="CHEBI:78442"/>
        <dbReference type="ChEBI" id="CHEBI:138191"/>
        <dbReference type="EC" id="3.1.1.29"/>
    </reaction>
</comment>
<comment type="similarity">
    <text evidence="5 8">Belongs to the PTH family.</text>
</comment>
<evidence type="ECO:0000256" key="6">
    <source>
        <dbReference type="ARBA" id="ARBA00050038"/>
    </source>
</evidence>
<dbReference type="Proteomes" id="UP000229497">
    <property type="component" value="Unassembled WGS sequence"/>
</dbReference>
<dbReference type="GO" id="GO:0004045">
    <property type="term" value="F:peptidyl-tRNA hydrolase activity"/>
    <property type="evidence" value="ECO:0007669"/>
    <property type="project" value="UniProtKB-EC"/>
</dbReference>
<keyword evidence="4" id="KW-0694">RNA-binding</keyword>
<organism evidence="9 10">
    <name type="scientific">Candidatus Roizmanbacteria bacterium CG11_big_fil_rev_8_21_14_0_20_37_16</name>
    <dbReference type="NCBI Taxonomy" id="1974857"/>
    <lineage>
        <taxon>Bacteria</taxon>
        <taxon>Candidatus Roizmaniibacteriota</taxon>
    </lineage>
</organism>
<dbReference type="InterPro" id="IPR001328">
    <property type="entry name" value="Pept_tRNA_hydro"/>
</dbReference>
<dbReference type="Gene3D" id="3.40.50.1470">
    <property type="entry name" value="Peptidyl-tRNA hydrolase"/>
    <property type="match status" value="1"/>
</dbReference>
<evidence type="ECO:0000256" key="1">
    <source>
        <dbReference type="ARBA" id="ARBA00013260"/>
    </source>
</evidence>
<evidence type="ECO:0000256" key="5">
    <source>
        <dbReference type="ARBA" id="ARBA00038063"/>
    </source>
</evidence>
<evidence type="ECO:0000256" key="3">
    <source>
        <dbReference type="ARBA" id="ARBA00022801"/>
    </source>
</evidence>
<dbReference type="InterPro" id="IPR018171">
    <property type="entry name" value="Pept_tRNA_hydro_CS"/>
</dbReference>
<reference evidence="9 10" key="1">
    <citation type="submission" date="2017-09" db="EMBL/GenBank/DDBJ databases">
        <title>Depth-based differentiation of microbial function through sediment-hosted aquifers and enrichment of novel symbionts in the deep terrestrial subsurface.</title>
        <authorList>
            <person name="Probst A.J."/>
            <person name="Ladd B."/>
            <person name="Jarett J.K."/>
            <person name="Geller-Mcgrath D.E."/>
            <person name="Sieber C.M."/>
            <person name="Emerson J.B."/>
            <person name="Anantharaman K."/>
            <person name="Thomas B.C."/>
            <person name="Malmstrom R."/>
            <person name="Stieglmeier M."/>
            <person name="Klingl A."/>
            <person name="Woyke T."/>
            <person name="Ryan C.M."/>
            <person name="Banfield J.F."/>
        </authorList>
    </citation>
    <scope>NUCLEOTIDE SEQUENCE [LARGE SCALE GENOMIC DNA]</scope>
    <source>
        <strain evidence="9">CG11_big_fil_rev_8_21_14_0_20_37_16</strain>
    </source>
</reference>
<dbReference type="Pfam" id="PF01195">
    <property type="entry name" value="Pept_tRNA_hydro"/>
    <property type="match status" value="1"/>
</dbReference>
<dbReference type="CDD" id="cd00462">
    <property type="entry name" value="PTH"/>
    <property type="match status" value="1"/>
</dbReference>
<dbReference type="PANTHER" id="PTHR17224:SF1">
    <property type="entry name" value="PEPTIDYL-TRNA HYDROLASE"/>
    <property type="match status" value="1"/>
</dbReference>
<name>A0A2H0KK10_9BACT</name>
<dbReference type="PROSITE" id="PS01195">
    <property type="entry name" value="PEPT_TRNA_HYDROL_1"/>
    <property type="match status" value="1"/>
</dbReference>
<gene>
    <name evidence="9" type="ORF">COV87_02510</name>
</gene>
<dbReference type="EMBL" id="PCVK01000073">
    <property type="protein sequence ID" value="PIQ71597.1"/>
    <property type="molecule type" value="Genomic_DNA"/>
</dbReference>
<evidence type="ECO:0000313" key="10">
    <source>
        <dbReference type="Proteomes" id="UP000229497"/>
    </source>
</evidence>
<keyword evidence="3 7" id="KW-0378">Hydrolase</keyword>
<evidence type="ECO:0000313" key="9">
    <source>
        <dbReference type="EMBL" id="PIQ71597.1"/>
    </source>
</evidence>
<dbReference type="GO" id="GO:0000049">
    <property type="term" value="F:tRNA binding"/>
    <property type="evidence" value="ECO:0007669"/>
    <property type="project" value="UniProtKB-KW"/>
</dbReference>
<protein>
    <recommendedName>
        <fullName evidence="6 7">Peptidyl-tRNA hydrolase</fullName>
        <ecNumber evidence="1 7">3.1.1.29</ecNumber>
    </recommendedName>
</protein>
<evidence type="ECO:0000256" key="8">
    <source>
        <dbReference type="RuleBase" id="RU004320"/>
    </source>
</evidence>
<dbReference type="EC" id="3.1.1.29" evidence="1 7"/>
<proteinExistence type="inferred from homology"/>
<dbReference type="InterPro" id="IPR036416">
    <property type="entry name" value="Pept_tRNA_hydro_sf"/>
</dbReference>
<dbReference type="SUPFAM" id="SSF53178">
    <property type="entry name" value="Peptidyl-tRNA hydrolase-like"/>
    <property type="match status" value="1"/>
</dbReference>
<comment type="caution">
    <text evidence="9">The sequence shown here is derived from an EMBL/GenBank/DDBJ whole genome shotgun (WGS) entry which is preliminary data.</text>
</comment>
<sequence length="194" mass="22237">MKLIVGLGNPGEKYKQNRHNVGFMFLNYLLEIFKIKFESRSMTSQSPSFKADKYLFSEIAQIGASNSQSQQYILAKPQTYMNKSGDAVKKTVLHYKLKPSQSLIVIHDDLDISFGKFKIQMQGPKVHNGITDIQNKLQTMDFLRVRIGVDNRPSENRMGGEEYVLQNFIADELAQLPELFKKIEVRLEAFLQAN</sequence>
<accession>A0A2H0KK10</accession>